<keyword evidence="2" id="KW-1003">Cell membrane</keyword>
<dbReference type="GO" id="GO:0005886">
    <property type="term" value="C:plasma membrane"/>
    <property type="evidence" value="ECO:0007669"/>
    <property type="project" value="UniProtKB-SubCell"/>
</dbReference>
<evidence type="ECO:0000313" key="8">
    <source>
        <dbReference type="EMBL" id="AUI68479.1"/>
    </source>
</evidence>
<dbReference type="PANTHER" id="PTHR33885:SF3">
    <property type="entry name" value="PHAGE SHOCK PROTEIN C"/>
    <property type="match status" value="1"/>
</dbReference>
<protein>
    <submittedName>
        <fullName evidence="8">PspC domain-containing protein</fullName>
    </submittedName>
</protein>
<organism evidence="8 9">
    <name type="scientific">Beggiatoa leptomitoformis</name>
    <dbReference type="NCBI Taxonomy" id="288004"/>
    <lineage>
        <taxon>Bacteria</taxon>
        <taxon>Pseudomonadati</taxon>
        <taxon>Pseudomonadota</taxon>
        <taxon>Gammaproteobacteria</taxon>
        <taxon>Thiotrichales</taxon>
        <taxon>Thiotrichaceae</taxon>
        <taxon>Beggiatoa</taxon>
    </lineage>
</organism>
<accession>A0A2N9YDP0</accession>
<dbReference type="AlphaFoldDB" id="A0A2N9YDP0"/>
<feature type="domain" description="Phage shock protein PspC N-terminal" evidence="7">
    <location>
        <begin position="83"/>
        <end position="139"/>
    </location>
</feature>
<evidence type="ECO:0000313" key="9">
    <source>
        <dbReference type="Proteomes" id="UP000234271"/>
    </source>
</evidence>
<proteinExistence type="predicted"/>
<evidence type="ECO:0000256" key="4">
    <source>
        <dbReference type="ARBA" id="ARBA00022989"/>
    </source>
</evidence>
<evidence type="ECO:0000256" key="5">
    <source>
        <dbReference type="ARBA" id="ARBA00023136"/>
    </source>
</evidence>
<keyword evidence="4 6" id="KW-1133">Transmembrane helix</keyword>
<dbReference type="STRING" id="288004.AL038_17225"/>
<dbReference type="KEGG" id="blep:AL038_17225"/>
<dbReference type="Proteomes" id="UP000234271">
    <property type="component" value="Chromosome"/>
</dbReference>
<dbReference type="PANTHER" id="PTHR33885">
    <property type="entry name" value="PHAGE SHOCK PROTEIN C"/>
    <property type="match status" value="1"/>
</dbReference>
<evidence type="ECO:0000256" key="6">
    <source>
        <dbReference type="SAM" id="Phobius"/>
    </source>
</evidence>
<sequence length="206" mass="23652">MSNPNPNEEDKWSFDAFVRKEAEKQATKTAQSSPLAAARNGYLKRKDKVSTPKESMLDEFDEFDETEPTPKTLNTDNKTNLYKGLYKNTQQKWIFGVCAGFADYSGISVAFFRIMTVFCTMFFPFTFFIYLGLAFFLPTRPDAANADVKNAISPEDTAFMQRLPELLAKLDAVVSLTDQKTRRIEHYVTSDTFSLQRKIWDLQRKS</sequence>
<name>A0A2N9YDP0_9GAMM</name>
<evidence type="ECO:0000256" key="2">
    <source>
        <dbReference type="ARBA" id="ARBA00022475"/>
    </source>
</evidence>
<dbReference type="InterPro" id="IPR007168">
    <property type="entry name" value="Phageshock_PspC_N"/>
</dbReference>
<feature type="transmembrane region" description="Helical" evidence="6">
    <location>
        <begin position="121"/>
        <end position="139"/>
    </location>
</feature>
<comment type="subcellular location">
    <subcellularLocation>
        <location evidence="1">Cell membrane</location>
        <topology evidence="1">Single-pass membrane protein</topology>
    </subcellularLocation>
</comment>
<dbReference type="RefSeq" id="WP_062154934.1">
    <property type="nucleotide sequence ID" value="NZ_CP012373.2"/>
</dbReference>
<gene>
    <name evidence="8" type="ORF">BLE401_07000</name>
</gene>
<keyword evidence="5 6" id="KW-0472">Membrane</keyword>
<evidence type="ECO:0000256" key="3">
    <source>
        <dbReference type="ARBA" id="ARBA00022692"/>
    </source>
</evidence>
<evidence type="ECO:0000259" key="7">
    <source>
        <dbReference type="Pfam" id="PF04024"/>
    </source>
</evidence>
<keyword evidence="9" id="KW-1185">Reference proteome</keyword>
<dbReference type="Pfam" id="PF04024">
    <property type="entry name" value="PspC"/>
    <property type="match status" value="1"/>
</dbReference>
<feature type="transmembrane region" description="Helical" evidence="6">
    <location>
        <begin position="93"/>
        <end position="115"/>
    </location>
</feature>
<dbReference type="OrthoDB" id="7359894at2"/>
<keyword evidence="3 6" id="KW-0812">Transmembrane</keyword>
<dbReference type="InterPro" id="IPR052027">
    <property type="entry name" value="PspC"/>
</dbReference>
<reference evidence="9" key="1">
    <citation type="submission" date="2016-12" db="EMBL/GenBank/DDBJ databases">
        <title>Complete Genome Sequence of Beggiatoa leptomitiformis D-401.</title>
        <authorList>
            <person name="Fomenkov A."/>
            <person name="Vincze T."/>
            <person name="Grabovich M."/>
            <person name="Anton B.P."/>
            <person name="Dubinina G."/>
            <person name="Orlova M."/>
            <person name="Belousova E."/>
            <person name="Roberts R.J."/>
        </authorList>
    </citation>
    <scope>NUCLEOTIDE SEQUENCE [LARGE SCALE GENOMIC DNA]</scope>
    <source>
        <strain evidence="9">D-401</strain>
    </source>
</reference>
<dbReference type="EMBL" id="CP018889">
    <property type="protein sequence ID" value="AUI68479.1"/>
    <property type="molecule type" value="Genomic_DNA"/>
</dbReference>
<evidence type="ECO:0000256" key="1">
    <source>
        <dbReference type="ARBA" id="ARBA00004162"/>
    </source>
</evidence>